<evidence type="ECO:0000313" key="2">
    <source>
        <dbReference type="Proteomes" id="UP000092093"/>
    </source>
</evidence>
<name>A0A1B7X826_APHFL</name>
<accession>A0A1B7X826</accession>
<sequence length="79" mass="9055">MSDTMIAMELIHADNLTPDQVMLGDLIKVDEDIVEVIFIESDSTGDNYDIQTENEFGEKEVTQYAYTDLIPLYVFTEEE</sequence>
<comment type="caution">
    <text evidence="1">The sequence shown here is derived from an EMBL/GenBank/DDBJ whole genome shotgun (WGS) entry which is preliminary data.</text>
</comment>
<reference evidence="1 2" key="1">
    <citation type="submission" date="2015-09" db="EMBL/GenBank/DDBJ databases">
        <title>Aphanizomenon flos-aquae WA102.</title>
        <authorList>
            <person name="Driscoll C."/>
        </authorList>
    </citation>
    <scope>NUCLEOTIDE SEQUENCE [LARGE SCALE GENOMIC DNA]</scope>
    <source>
        <strain evidence="1">WA102</strain>
    </source>
</reference>
<evidence type="ECO:0000313" key="1">
    <source>
        <dbReference type="EMBL" id="OBQ45541.1"/>
    </source>
</evidence>
<organism evidence="1 2">
    <name type="scientific">Aphanizomenon flos-aquae WA102</name>
    <dbReference type="NCBI Taxonomy" id="1710896"/>
    <lineage>
        <taxon>Bacteria</taxon>
        <taxon>Bacillati</taxon>
        <taxon>Cyanobacteriota</taxon>
        <taxon>Cyanophyceae</taxon>
        <taxon>Nostocales</taxon>
        <taxon>Aphanizomenonaceae</taxon>
        <taxon>Aphanizomenon</taxon>
    </lineage>
</organism>
<gene>
    <name evidence="1" type="ORF">AN484_00775</name>
</gene>
<protein>
    <recommendedName>
        <fullName evidence="3">DUF4926 domain-containing protein</fullName>
    </recommendedName>
</protein>
<dbReference type="Proteomes" id="UP000092093">
    <property type="component" value="Unassembled WGS sequence"/>
</dbReference>
<evidence type="ECO:0008006" key="3">
    <source>
        <dbReference type="Google" id="ProtNLM"/>
    </source>
</evidence>
<dbReference type="AlphaFoldDB" id="A0A1B7X826"/>
<proteinExistence type="predicted"/>
<dbReference type="EMBL" id="LJOW01000002">
    <property type="protein sequence ID" value="OBQ45541.1"/>
    <property type="molecule type" value="Genomic_DNA"/>
</dbReference>